<dbReference type="InterPro" id="IPR036059">
    <property type="entry name" value="TldD/PmbA_sf"/>
</dbReference>
<feature type="domain" description="Metalloprotease TldD/E C-terminal" evidence="1">
    <location>
        <begin position="224"/>
        <end position="440"/>
    </location>
</feature>
<evidence type="ECO:0000259" key="1">
    <source>
        <dbReference type="Pfam" id="PF19289"/>
    </source>
</evidence>
<proteinExistence type="predicted"/>
<dbReference type="EMBL" id="OX458932">
    <property type="protein sequence ID" value="CAI9085050.1"/>
    <property type="molecule type" value="Genomic_DNA"/>
</dbReference>
<dbReference type="Proteomes" id="UP001161497">
    <property type="component" value="Chromosome"/>
</dbReference>
<dbReference type="SUPFAM" id="SSF111283">
    <property type="entry name" value="Putative modulator of DNA gyrase, PmbA/TldD"/>
    <property type="match status" value="1"/>
</dbReference>
<reference evidence="3" key="1">
    <citation type="submission" date="2023-03" db="EMBL/GenBank/DDBJ databases">
        <authorList>
            <person name="Cremers G."/>
            <person name="Picone N."/>
        </authorList>
    </citation>
    <scope>NUCLEOTIDE SEQUENCE</scope>
    <source>
        <strain evidence="3">Sample_alias</strain>
    </source>
</reference>
<name>A0ABN8XCP3_9BACT</name>
<dbReference type="RefSeq" id="WP_009061028.1">
    <property type="nucleotide sequence ID" value="NZ_JAHXRZ010000006.1"/>
</dbReference>
<keyword evidence="4" id="KW-1185">Reference proteome</keyword>
<dbReference type="Pfam" id="PF19290">
    <property type="entry name" value="PmbA_TldD_2nd"/>
    <property type="match status" value="1"/>
</dbReference>
<evidence type="ECO:0000313" key="3">
    <source>
        <dbReference type="EMBL" id="CAI9085050.1"/>
    </source>
</evidence>
<gene>
    <name evidence="3" type="ORF">MFUM_0669</name>
</gene>
<dbReference type="InterPro" id="IPR035068">
    <property type="entry name" value="TldD/PmbA_N"/>
</dbReference>
<accession>A0ABN8XCP3</accession>
<evidence type="ECO:0000259" key="2">
    <source>
        <dbReference type="Pfam" id="PF19290"/>
    </source>
</evidence>
<protein>
    <submittedName>
        <fullName evidence="3">TldE/PmbA family protein, Actinobacterial subgroup</fullName>
    </submittedName>
</protein>
<dbReference type="InterPro" id="IPR045570">
    <property type="entry name" value="Metalloprtase-TldD/E_cen_dom"/>
</dbReference>
<dbReference type="Gene3D" id="3.30.2290.10">
    <property type="entry name" value="PmbA/TldD superfamily"/>
    <property type="match status" value="1"/>
</dbReference>
<dbReference type="InterPro" id="IPR045569">
    <property type="entry name" value="Metalloprtase-TldD/E_C"/>
</dbReference>
<evidence type="ECO:0000313" key="4">
    <source>
        <dbReference type="Proteomes" id="UP001161497"/>
    </source>
</evidence>
<feature type="domain" description="Metalloprotease TldD/E central" evidence="2">
    <location>
        <begin position="118"/>
        <end position="214"/>
    </location>
</feature>
<dbReference type="PANTHER" id="PTHR43666:SF1">
    <property type="entry name" value="CONSERVED PROTEIN"/>
    <property type="match status" value="1"/>
</dbReference>
<dbReference type="Pfam" id="PF19289">
    <property type="entry name" value="PmbA_TldD_3rd"/>
    <property type="match status" value="1"/>
</dbReference>
<dbReference type="PANTHER" id="PTHR43666">
    <property type="entry name" value="TLDD PROTEIN"/>
    <property type="match status" value="1"/>
</dbReference>
<organism evidence="3 4">
    <name type="scientific">Candidatus Methylacidiphilum fumarolicum</name>
    <dbReference type="NCBI Taxonomy" id="591154"/>
    <lineage>
        <taxon>Bacteria</taxon>
        <taxon>Pseudomonadati</taxon>
        <taxon>Verrucomicrobiota</taxon>
        <taxon>Methylacidiphilae</taxon>
        <taxon>Methylacidiphilales</taxon>
        <taxon>Methylacidiphilaceae</taxon>
        <taxon>Methylacidiphilum (ex Ratnadevi et al. 2023)</taxon>
    </lineage>
</organism>
<sequence length="447" mass="49643">MILSESEARNFQRSILSLSKANSLSVEIKGGQFVNIRIGRNALNTNGIENSLKITLNSTFENRTASYTIDQLEMSAIERGLRRCEKLAQISPPDPEFLPPLGPQHYTSSFSYSESMGSLSIENIVEIAVKILDVLTQNQNQQIELSSFIKFQKYFICIANSNGLFGYQKFANIQLTATARTNDGLGSGWSGAFVFNIEEIDPEKLIETAIQKATLSKEKLSMAPGHYPVLLEPTAAVDLIGLMLFSMDGRAADEGRSVFSKPGGGNRIGEPLFPSNITIYSDPSNRQAPGQVFSNDGLPCRKIPWIQNGILSNLIYSRYWAKKNHKEPIPEPSNILMRGSDITLEKMIQDIDKAILVTRLWYIREVDPQSLIFTGLTRDGTFLIEKGKISKAVNNFRFNQSPLTMLQSVQQIGRAVNCIGSEIDDVPALIPPLLVKDFYFTSTSEAI</sequence>